<evidence type="ECO:0000256" key="1">
    <source>
        <dbReference type="SAM" id="MobiDB-lite"/>
    </source>
</evidence>
<dbReference type="AlphaFoldDB" id="A0AAW0ZBT0"/>
<proteinExistence type="predicted"/>
<keyword evidence="3" id="KW-1185">Reference proteome</keyword>
<accession>A0AAW0ZBT0</accession>
<evidence type="ECO:0000313" key="3">
    <source>
        <dbReference type="Proteomes" id="UP001432146"/>
    </source>
</evidence>
<gene>
    <name evidence="2" type="ORF">QLX08_010669</name>
</gene>
<dbReference type="EMBL" id="JAWNGG020000298">
    <property type="protein sequence ID" value="KAK9294856.1"/>
    <property type="molecule type" value="Genomic_DNA"/>
</dbReference>
<sequence>MTRPEDGFPPPGGGASSVMEAFLLRLATAGGLLCHPPTPPPTLAPPLLPPPVGLVYQRKRLTLGEIYGVVEGPGACRPAAISLQRNRSSTRRNCRSPPRISGCRTLARTRCTSPPSLRRRQSPAPSPSGTRNLPTQCHK</sequence>
<comment type="caution">
    <text evidence="2">The sequence shown here is derived from an EMBL/GenBank/DDBJ whole genome shotgun (WGS) entry which is preliminary data.</text>
</comment>
<name>A0AAW0ZBT0_9HYME</name>
<dbReference type="Proteomes" id="UP001432146">
    <property type="component" value="Unassembled WGS sequence"/>
</dbReference>
<feature type="compositionally biased region" description="Polar residues" evidence="1">
    <location>
        <begin position="127"/>
        <end position="139"/>
    </location>
</feature>
<evidence type="ECO:0000313" key="2">
    <source>
        <dbReference type="EMBL" id="KAK9294856.1"/>
    </source>
</evidence>
<protein>
    <submittedName>
        <fullName evidence="2">Uncharacterized protein</fullName>
    </submittedName>
</protein>
<feature type="region of interest" description="Disordered" evidence="1">
    <location>
        <begin position="81"/>
        <end position="139"/>
    </location>
</feature>
<organism evidence="2 3">
    <name type="scientific">Tetragonisca angustula</name>
    <dbReference type="NCBI Taxonomy" id="166442"/>
    <lineage>
        <taxon>Eukaryota</taxon>
        <taxon>Metazoa</taxon>
        <taxon>Ecdysozoa</taxon>
        <taxon>Arthropoda</taxon>
        <taxon>Hexapoda</taxon>
        <taxon>Insecta</taxon>
        <taxon>Pterygota</taxon>
        <taxon>Neoptera</taxon>
        <taxon>Endopterygota</taxon>
        <taxon>Hymenoptera</taxon>
        <taxon>Apocrita</taxon>
        <taxon>Aculeata</taxon>
        <taxon>Apoidea</taxon>
        <taxon>Anthophila</taxon>
        <taxon>Apidae</taxon>
        <taxon>Tetragonisca</taxon>
    </lineage>
</organism>
<reference evidence="2 3" key="1">
    <citation type="submission" date="2024-05" db="EMBL/GenBank/DDBJ databases">
        <title>The nuclear and mitochondrial genome assemblies of Tetragonisca angustula (Apidae: Meliponini), a tiny yet remarkable pollinator in the Neotropics.</title>
        <authorList>
            <person name="Ferrari R."/>
            <person name="Ricardo P.C."/>
            <person name="Dias F.C."/>
            <person name="Araujo N.S."/>
            <person name="Soares D.O."/>
            <person name="Zhou Q.-S."/>
            <person name="Zhu C.-D."/>
            <person name="Coutinho L."/>
            <person name="Airas M.C."/>
            <person name="Batista T.M."/>
        </authorList>
    </citation>
    <scope>NUCLEOTIDE SEQUENCE [LARGE SCALE GENOMIC DNA]</scope>
    <source>
        <strain evidence="2">ASF017062</strain>
        <tissue evidence="2">Abdomen</tissue>
    </source>
</reference>